<dbReference type="Pfam" id="PF12833">
    <property type="entry name" value="HTH_18"/>
    <property type="match status" value="1"/>
</dbReference>
<dbReference type="Proteomes" id="UP000638353">
    <property type="component" value="Unassembled WGS sequence"/>
</dbReference>
<dbReference type="InterPro" id="IPR018060">
    <property type="entry name" value="HTH_AraC"/>
</dbReference>
<dbReference type="SMART" id="SM00342">
    <property type="entry name" value="HTH_ARAC"/>
    <property type="match status" value="1"/>
</dbReference>
<reference evidence="6" key="2">
    <citation type="submission" date="2020-09" db="EMBL/GenBank/DDBJ databases">
        <authorList>
            <person name="Sun Q."/>
            <person name="Ohkuma M."/>
        </authorList>
    </citation>
    <scope>NUCLEOTIDE SEQUENCE</scope>
    <source>
        <strain evidence="6">JCM 4637</strain>
    </source>
</reference>
<dbReference type="PANTHER" id="PTHR46796:SF6">
    <property type="entry name" value="ARAC SUBFAMILY"/>
    <property type="match status" value="1"/>
</dbReference>
<keyword evidence="1" id="KW-0805">Transcription regulation</keyword>
<dbReference type="GO" id="GO:0043565">
    <property type="term" value="F:sequence-specific DNA binding"/>
    <property type="evidence" value="ECO:0007669"/>
    <property type="project" value="InterPro"/>
</dbReference>
<comment type="caution">
    <text evidence="6">The sequence shown here is derived from an EMBL/GenBank/DDBJ whole genome shotgun (WGS) entry which is preliminary data.</text>
</comment>
<dbReference type="PROSITE" id="PS01124">
    <property type="entry name" value="HTH_ARAC_FAMILY_2"/>
    <property type="match status" value="1"/>
</dbReference>
<feature type="domain" description="HTH araC/xylS-type" evidence="5">
    <location>
        <begin position="210"/>
        <end position="280"/>
    </location>
</feature>
<dbReference type="Pfam" id="PF14525">
    <property type="entry name" value="AraC_binding_2"/>
    <property type="match status" value="1"/>
</dbReference>
<name>A0A918WZ71_9ACTN</name>
<gene>
    <name evidence="6" type="ORF">GCM10010334_37470</name>
</gene>
<feature type="region of interest" description="Disordered" evidence="4">
    <location>
        <begin position="1"/>
        <end position="22"/>
    </location>
</feature>
<dbReference type="InterPro" id="IPR035418">
    <property type="entry name" value="AraC-bd_2"/>
</dbReference>
<evidence type="ECO:0000313" key="6">
    <source>
        <dbReference type="EMBL" id="GHC96802.1"/>
    </source>
</evidence>
<accession>A0A918WZ71</accession>
<proteinExistence type="predicted"/>
<organism evidence="6 7">
    <name type="scientific">Streptomyces finlayi</name>
    <dbReference type="NCBI Taxonomy" id="67296"/>
    <lineage>
        <taxon>Bacteria</taxon>
        <taxon>Bacillati</taxon>
        <taxon>Actinomycetota</taxon>
        <taxon>Actinomycetes</taxon>
        <taxon>Kitasatosporales</taxon>
        <taxon>Streptomycetaceae</taxon>
        <taxon>Streptomyces</taxon>
    </lineage>
</organism>
<keyword evidence="3" id="KW-0804">Transcription</keyword>
<reference evidence="6" key="1">
    <citation type="journal article" date="2014" name="Int. J. Syst. Evol. Microbiol.">
        <title>Complete genome sequence of Corynebacterium casei LMG S-19264T (=DSM 44701T), isolated from a smear-ripened cheese.</title>
        <authorList>
            <consortium name="US DOE Joint Genome Institute (JGI-PGF)"/>
            <person name="Walter F."/>
            <person name="Albersmeier A."/>
            <person name="Kalinowski J."/>
            <person name="Ruckert C."/>
        </authorList>
    </citation>
    <scope>NUCLEOTIDE SEQUENCE</scope>
    <source>
        <strain evidence="6">JCM 4637</strain>
    </source>
</reference>
<evidence type="ECO:0000256" key="2">
    <source>
        <dbReference type="ARBA" id="ARBA00023125"/>
    </source>
</evidence>
<dbReference type="PANTHER" id="PTHR46796">
    <property type="entry name" value="HTH-TYPE TRANSCRIPTIONAL ACTIVATOR RHAS-RELATED"/>
    <property type="match status" value="1"/>
</dbReference>
<evidence type="ECO:0000313" key="7">
    <source>
        <dbReference type="Proteomes" id="UP000638353"/>
    </source>
</evidence>
<dbReference type="InterPro" id="IPR050204">
    <property type="entry name" value="AraC_XylS_family_regulators"/>
</dbReference>
<dbReference type="AlphaFoldDB" id="A0A918WZ71"/>
<sequence>MTDTDPTRPAPRPSPPRAPTLTPALTHTETLQHTVSELLVPLRVTAPPHLPFHATVTSAGNAALHTARLRSTPHSVLRTPGLISSSDADLFKVTLHLSGTARVEQGDRQRRVRPGDLLALDTTRPYALHLPDPCDVVVLGLPRGLLGPHARALTHRSGEPIPADTGTSALHTLARLRDPDLCAESVAAHHRISVLPQALNFVRAGGTPSLHQLFQGRDRTFTAWLRHERLTRIRRDLADPALSHRTATSIAAAWGFLDSTHLSRALRDEFGSTAAELRRTTNP</sequence>
<evidence type="ECO:0000256" key="4">
    <source>
        <dbReference type="SAM" id="MobiDB-lite"/>
    </source>
</evidence>
<evidence type="ECO:0000256" key="3">
    <source>
        <dbReference type="ARBA" id="ARBA00023163"/>
    </source>
</evidence>
<evidence type="ECO:0000256" key="1">
    <source>
        <dbReference type="ARBA" id="ARBA00023015"/>
    </source>
</evidence>
<dbReference type="GO" id="GO:0003700">
    <property type="term" value="F:DNA-binding transcription factor activity"/>
    <property type="evidence" value="ECO:0007669"/>
    <property type="project" value="InterPro"/>
</dbReference>
<evidence type="ECO:0000259" key="5">
    <source>
        <dbReference type="PROSITE" id="PS01124"/>
    </source>
</evidence>
<dbReference type="EMBL" id="BMVC01000007">
    <property type="protein sequence ID" value="GHC96802.1"/>
    <property type="molecule type" value="Genomic_DNA"/>
</dbReference>
<dbReference type="Gene3D" id="1.10.10.60">
    <property type="entry name" value="Homeodomain-like"/>
    <property type="match status" value="1"/>
</dbReference>
<feature type="compositionally biased region" description="Pro residues" evidence="4">
    <location>
        <begin position="8"/>
        <end position="18"/>
    </location>
</feature>
<keyword evidence="2" id="KW-0238">DNA-binding</keyword>
<dbReference type="RefSeq" id="WP_189824597.1">
    <property type="nucleotide sequence ID" value="NZ_BMVC01000007.1"/>
</dbReference>
<protein>
    <recommendedName>
        <fullName evidence="5">HTH araC/xylS-type domain-containing protein</fullName>
    </recommendedName>
</protein>